<comment type="similarity">
    <text evidence="2 7">Belongs to the peptidase S41B family.</text>
</comment>
<evidence type="ECO:0000256" key="2">
    <source>
        <dbReference type="ARBA" id="ARBA00008524"/>
    </source>
</evidence>
<feature type="active site" description="Charge relay system" evidence="8">
    <location>
        <position position="1020"/>
    </location>
</feature>
<keyword evidence="11" id="KW-0732">Signal</keyword>
<evidence type="ECO:0000256" key="10">
    <source>
        <dbReference type="SAM" id="MobiDB-lite"/>
    </source>
</evidence>
<dbReference type="PANTHER" id="PTHR43253:SF1">
    <property type="entry name" value="TRICORN PROTEASE HOMOLOG 2-RELATED"/>
    <property type="match status" value="1"/>
</dbReference>
<dbReference type="Gene3D" id="3.30.750.44">
    <property type="match status" value="1"/>
</dbReference>
<dbReference type="Pfam" id="PF14684">
    <property type="entry name" value="Tricorn_C1"/>
    <property type="match status" value="1"/>
</dbReference>
<keyword evidence="5 7" id="KW-0378">Hydrolase</keyword>
<dbReference type="OrthoDB" id="9815657at2"/>
<dbReference type="SMART" id="SM00228">
    <property type="entry name" value="PDZ"/>
    <property type="match status" value="1"/>
</dbReference>
<dbReference type="Pfam" id="PF03572">
    <property type="entry name" value="Peptidase_S41"/>
    <property type="match status" value="1"/>
</dbReference>
<keyword evidence="3 7" id="KW-0963">Cytoplasm</keyword>
<feature type="signal peptide" evidence="11">
    <location>
        <begin position="1"/>
        <end position="18"/>
    </location>
</feature>
<feature type="active site" description="Charge relay system" evidence="8">
    <location>
        <position position="749"/>
    </location>
</feature>
<dbReference type="PANTHER" id="PTHR43253">
    <property type="entry name" value="TRICORN PROTEASE HOMOLOG 2-RELATED"/>
    <property type="match status" value="1"/>
</dbReference>
<dbReference type="InterPro" id="IPR012393">
    <property type="entry name" value="Tricorn_protease"/>
</dbReference>
<name>A0A291QPH0_9BACT</name>
<reference evidence="14 15" key="1">
    <citation type="submission" date="2017-10" db="EMBL/GenBank/DDBJ databases">
        <title>Paenichitinophaga pekingensis gen. nov., sp. nov., isolated from activated sludge.</title>
        <authorList>
            <person name="Jin D."/>
            <person name="Kong X."/>
            <person name="Deng Y."/>
            <person name="Bai Z."/>
        </authorList>
    </citation>
    <scope>NUCLEOTIDE SEQUENCE [LARGE SCALE GENOMIC DNA]</scope>
    <source>
        <strain evidence="14 15">13</strain>
    </source>
</reference>
<dbReference type="KEGG" id="cbae:COR50_01270"/>
<evidence type="ECO:0000256" key="7">
    <source>
        <dbReference type="PIRNR" id="PIRNR036421"/>
    </source>
</evidence>
<sequence length="1057" mass="120454">MKKFLFLAALLSAFRLSAQTSPVYFLSNPCLTPDGQTVIFSFEGDLWKAPVKSGEATRLTAMQGYETNPRVSPDGKWIAFTGRQFGNGDIFIIPFEGGEIQQLTYHSGNDEVASWSWDSQWIYFNSSRMGQSAGFKVALKGGTPQRVFGDYFFQYDHNLVENPVSGEIFFNDTWESSNQVQRKRYKGPFNPDIQSYNPKTKQYKKYTTWEGKDFGATIDKQGNVYFISDEGNGQYNLYTLDKSGAKKALTRFNASIKTPQVNADGGSIVFEKDYQLWLYDVKAGKERKLNIPIIRNNILPKEKDFDVKSNITAFDVSSDNKKIAFVSRGELFVSDIEGKFVQQINRGSAERVREVKWMSDDKTLLFNQTYKGYTNLYTIAADGKGAMKQLTSDARNNRQIVLNKKRDKAVYLGGRDEVRLLDLETGKSKLLAKEEIWGFQNSDPSFSPGDEYVMFSVYRNFEREIFVHNLKNNKTTNLTKTDITESDPAWSPDGKYIYFTSQLLKPSYPFGMPDAKVYRIALENIDEPFRSDKFEELFKDDKKDESKKDDKKASDTKKDMAKKDEEKDAAGSIVIDTVRIMERLEHIGPNTGTQFFAGVYKKGDKTTVLYISNHGGGRNALWKTVKEPFEDDKTEKIAGTEGGLRSIVDAGDKLYVLLNGSIQKLNLDANKVEPISISNTFRRNLASEFAQMFEEAWAQMEENYYDGNFHGIDWKKTKQYYQQFIPYLNNRADLRVLLNDMLGELNSSHQGFGTFGSDESIDLSNSTMETGIIFENTDPYTVKYVVKRSAADKKGVDIQPGDVLVKVNDEVVDKSMDRYYYFTRPSRDNEINLEFTRAGKPVKVKLHPQGSLYANLYDEWIDHNQQRVDEKSKGRIAYGYMKNMGQGELAEFIMDMTRELNNKDALIFDLRYNTGGNVHDEVLKFLSQRAYLRWKYRDGSFALQPNFSPADKPIVLLINEQSLSDAEMTSQGFKALKLGKIIGNGTYRWIIFTSGVGLVDNSSVRMPAWGCYSLEGNDLESTGVEPDIKVINTFEDKLNGRDPQLDRAIDEILKQLR</sequence>
<dbReference type="InterPro" id="IPR001478">
    <property type="entry name" value="PDZ"/>
</dbReference>
<evidence type="ECO:0000256" key="1">
    <source>
        <dbReference type="ARBA" id="ARBA00004496"/>
    </source>
</evidence>
<keyword evidence="15" id="KW-1185">Reference proteome</keyword>
<comment type="function">
    <text evidence="7">Degrades oligopeptides.</text>
</comment>
<dbReference type="GO" id="GO:0006508">
    <property type="term" value="P:proteolysis"/>
    <property type="evidence" value="ECO:0007669"/>
    <property type="project" value="UniProtKB-UniRule"/>
</dbReference>
<dbReference type="SMART" id="SM00245">
    <property type="entry name" value="TSPc"/>
    <property type="match status" value="1"/>
</dbReference>
<evidence type="ECO:0000256" key="4">
    <source>
        <dbReference type="ARBA" id="ARBA00022670"/>
    </source>
</evidence>
<dbReference type="InterPro" id="IPR036034">
    <property type="entry name" value="PDZ_sf"/>
</dbReference>
<feature type="active site" description="Nucleophile" evidence="8">
    <location>
        <position position="964"/>
    </location>
</feature>
<protein>
    <recommendedName>
        <fullName evidence="7">Tricorn protease homolog</fullName>
        <ecNumber evidence="7">3.4.21.-</ecNumber>
    </recommendedName>
</protein>
<keyword evidence="6 7" id="KW-0720">Serine protease</keyword>
<dbReference type="Proteomes" id="UP000220133">
    <property type="component" value="Chromosome"/>
</dbReference>
<evidence type="ECO:0000313" key="15">
    <source>
        <dbReference type="Proteomes" id="UP000220133"/>
    </source>
</evidence>
<dbReference type="SUPFAM" id="SSF82171">
    <property type="entry name" value="DPP6 N-terminal domain-like"/>
    <property type="match status" value="1"/>
</dbReference>
<evidence type="ECO:0000256" key="3">
    <source>
        <dbReference type="ARBA" id="ARBA00022490"/>
    </source>
</evidence>
<dbReference type="Pfam" id="PF17820">
    <property type="entry name" value="PDZ_6"/>
    <property type="match status" value="1"/>
</dbReference>
<dbReference type="SUPFAM" id="SSF52096">
    <property type="entry name" value="ClpP/crotonase"/>
    <property type="match status" value="1"/>
</dbReference>
<dbReference type="SUPFAM" id="SSF69304">
    <property type="entry name" value="Tricorn protease N-terminal domain"/>
    <property type="match status" value="1"/>
</dbReference>
<dbReference type="PIRSF" id="PIRSF036421">
    <property type="entry name" value="Tricorn_protease"/>
    <property type="match status" value="1"/>
</dbReference>
<dbReference type="RefSeq" id="WP_098192289.1">
    <property type="nucleotide sequence ID" value="NZ_CP023777.1"/>
</dbReference>
<dbReference type="InterPro" id="IPR028204">
    <property type="entry name" value="Tricorn_C1"/>
</dbReference>
<evidence type="ECO:0000256" key="8">
    <source>
        <dbReference type="PIRSR" id="PIRSR036421-1"/>
    </source>
</evidence>
<evidence type="ECO:0000256" key="5">
    <source>
        <dbReference type="ARBA" id="ARBA00022801"/>
    </source>
</evidence>
<organism evidence="14 15">
    <name type="scientific">Chitinophaga caeni</name>
    <dbReference type="NCBI Taxonomy" id="2029983"/>
    <lineage>
        <taxon>Bacteria</taxon>
        <taxon>Pseudomonadati</taxon>
        <taxon>Bacteroidota</taxon>
        <taxon>Chitinophagia</taxon>
        <taxon>Chitinophagales</taxon>
        <taxon>Chitinophagaceae</taxon>
        <taxon>Chitinophaga</taxon>
    </lineage>
</organism>
<evidence type="ECO:0000259" key="13">
    <source>
        <dbReference type="SMART" id="SM00245"/>
    </source>
</evidence>
<dbReference type="Pfam" id="PF26550">
    <property type="entry name" value="Tricorn_2nd"/>
    <property type="match status" value="1"/>
</dbReference>
<evidence type="ECO:0000256" key="9">
    <source>
        <dbReference type="PIRSR" id="PIRSR036421-3"/>
    </source>
</evidence>
<dbReference type="GO" id="GO:0008236">
    <property type="term" value="F:serine-type peptidase activity"/>
    <property type="evidence" value="ECO:0007669"/>
    <property type="project" value="UniProtKB-UniRule"/>
</dbReference>
<dbReference type="SUPFAM" id="SSF50156">
    <property type="entry name" value="PDZ domain-like"/>
    <property type="match status" value="1"/>
</dbReference>
<dbReference type="InterPro" id="IPR041489">
    <property type="entry name" value="PDZ_6"/>
</dbReference>
<comment type="subcellular location">
    <subcellularLocation>
        <location evidence="1 7">Cytoplasm</location>
    </subcellularLocation>
</comment>
<proteinExistence type="inferred from homology"/>
<evidence type="ECO:0000256" key="6">
    <source>
        <dbReference type="ARBA" id="ARBA00022825"/>
    </source>
</evidence>
<dbReference type="InterPro" id="IPR005151">
    <property type="entry name" value="Tail-specific_protease"/>
</dbReference>
<dbReference type="Gene3D" id="3.90.226.10">
    <property type="entry name" value="2-enoyl-CoA Hydratase, Chain A, domain 1"/>
    <property type="match status" value="1"/>
</dbReference>
<dbReference type="InterPro" id="IPR029045">
    <property type="entry name" value="ClpP/crotonase-like_dom_sf"/>
</dbReference>
<evidence type="ECO:0000256" key="11">
    <source>
        <dbReference type="SAM" id="SignalP"/>
    </source>
</evidence>
<dbReference type="Gene3D" id="2.130.10.10">
    <property type="entry name" value="YVTN repeat-like/Quinoprotein amine dehydrogenase"/>
    <property type="match status" value="1"/>
</dbReference>
<keyword evidence="4 7" id="KW-0645">Protease</keyword>
<feature type="chain" id="PRO_5012968312" description="Tricorn protease homolog" evidence="11">
    <location>
        <begin position="19"/>
        <end position="1057"/>
    </location>
</feature>
<gene>
    <name evidence="14" type="ORF">COR50_01270</name>
</gene>
<dbReference type="Gene3D" id="2.120.10.60">
    <property type="entry name" value="Tricorn protease N-terminal domain"/>
    <property type="match status" value="1"/>
</dbReference>
<dbReference type="AlphaFoldDB" id="A0A291QPH0"/>
<dbReference type="GO" id="GO:0005737">
    <property type="term" value="C:cytoplasm"/>
    <property type="evidence" value="ECO:0007669"/>
    <property type="project" value="UniProtKB-SubCell"/>
</dbReference>
<dbReference type="Pfam" id="PF26549">
    <property type="entry name" value="Tricorn_N"/>
    <property type="match status" value="1"/>
</dbReference>
<evidence type="ECO:0000313" key="14">
    <source>
        <dbReference type="EMBL" id="ATL45899.1"/>
    </source>
</evidence>
<feature type="domain" description="PDZ" evidence="12">
    <location>
        <begin position="750"/>
        <end position="839"/>
    </location>
</feature>
<evidence type="ECO:0000259" key="12">
    <source>
        <dbReference type="SMART" id="SM00228"/>
    </source>
</evidence>
<accession>A0A291QPH0</accession>
<dbReference type="CDD" id="cd07562">
    <property type="entry name" value="Peptidase_S41_TRI"/>
    <property type="match status" value="1"/>
</dbReference>
<dbReference type="EMBL" id="CP023777">
    <property type="protein sequence ID" value="ATL45899.1"/>
    <property type="molecule type" value="Genomic_DNA"/>
</dbReference>
<feature type="site" description="Transition state stabilizer; via amide nitrogen" evidence="9">
    <location>
        <position position="965"/>
    </location>
</feature>
<dbReference type="InterPro" id="IPR015943">
    <property type="entry name" value="WD40/YVTN_repeat-like_dom_sf"/>
</dbReference>
<feature type="domain" description="Tail specific protease" evidence="13">
    <location>
        <begin position="832"/>
        <end position="1031"/>
    </location>
</feature>
<feature type="region of interest" description="Disordered" evidence="10">
    <location>
        <begin position="545"/>
        <end position="564"/>
    </location>
</feature>
<dbReference type="Gene3D" id="2.30.42.10">
    <property type="match status" value="1"/>
</dbReference>
<dbReference type="EC" id="3.4.21.-" evidence="7"/>